<dbReference type="Gene3D" id="3.30.70.1520">
    <property type="entry name" value="Heterotetrameric sarcosine oxidase"/>
    <property type="match status" value="1"/>
</dbReference>
<accession>A0ABR9CN94</accession>
<protein>
    <submittedName>
        <fullName evidence="1">Sarcosine oxidase subunit gamma</fullName>
    </submittedName>
</protein>
<dbReference type="EMBL" id="JACYXI010000006">
    <property type="protein sequence ID" value="MBD8892134.1"/>
    <property type="molecule type" value="Genomic_DNA"/>
</dbReference>
<organism evidence="1 2">
    <name type="scientific">Roseibium litorale</name>
    <dbReference type="NCBI Taxonomy" id="2803841"/>
    <lineage>
        <taxon>Bacteria</taxon>
        <taxon>Pseudomonadati</taxon>
        <taxon>Pseudomonadota</taxon>
        <taxon>Alphaproteobacteria</taxon>
        <taxon>Hyphomicrobiales</taxon>
        <taxon>Stappiaceae</taxon>
        <taxon>Roseibium</taxon>
    </lineage>
</organism>
<dbReference type="InterPro" id="IPR027266">
    <property type="entry name" value="TrmE/GcvT-like"/>
</dbReference>
<dbReference type="RefSeq" id="WP_192148255.1">
    <property type="nucleotide sequence ID" value="NZ_JACYXI010000006.1"/>
</dbReference>
<dbReference type="Gene3D" id="3.30.1360.120">
    <property type="entry name" value="Probable tRNA modification gtpase trme, domain 1"/>
    <property type="match status" value="1"/>
</dbReference>
<reference evidence="2" key="1">
    <citation type="submission" date="2020-09" db="EMBL/GenBank/DDBJ databases">
        <title>The genome sequence of strain Labrenzia suaedae 4C16A.</title>
        <authorList>
            <person name="Liu Y."/>
        </authorList>
    </citation>
    <scope>NUCLEOTIDE SEQUENCE [LARGE SCALE GENOMIC DNA]</scope>
    <source>
        <strain evidence="2">4C16A</strain>
    </source>
</reference>
<dbReference type="SUPFAM" id="SSF103025">
    <property type="entry name" value="Folate-binding domain"/>
    <property type="match status" value="1"/>
</dbReference>
<sequence>MTTTLSSRHPGVLATSPAVEVSLAEPRGRLSLRARGDLTPFARVLGFALPERIGQRAEEHDIRAIRLGPDEWTLNTPMAAVQRLLEAFAAIYPDHPHSLVDISGREVSLVIEGAQASDLLSIGCARDVEAIPAGEGRRTMFDGTTVVLWKDAADSYRLDIWNSFAPHVLDLLKTGCAELAAEARQA</sequence>
<gene>
    <name evidence="1" type="ORF">IG616_11275</name>
</gene>
<comment type="caution">
    <text evidence="1">The sequence shown here is derived from an EMBL/GenBank/DDBJ whole genome shotgun (WGS) entry which is preliminary data.</text>
</comment>
<dbReference type="Pfam" id="PF04268">
    <property type="entry name" value="SoxG"/>
    <property type="match status" value="1"/>
</dbReference>
<dbReference type="Proteomes" id="UP000632063">
    <property type="component" value="Unassembled WGS sequence"/>
</dbReference>
<reference evidence="1 2" key="2">
    <citation type="journal article" date="2021" name="Int. J. Syst. Evol. Microbiol.">
        <title>Roseibium litorale sp. nov., isolated from a tidal flat sediment and proposal for the reclassification of Labrenzia polysiphoniae as Roseibium polysiphoniae comb. nov.</title>
        <authorList>
            <person name="Liu Y."/>
            <person name="Pei T."/>
            <person name="Du J."/>
            <person name="Chao M."/>
            <person name="Deng M.R."/>
            <person name="Zhu H."/>
        </authorList>
    </citation>
    <scope>NUCLEOTIDE SEQUENCE [LARGE SCALE GENOMIC DNA]</scope>
    <source>
        <strain evidence="1 2">4C16A</strain>
    </source>
</reference>
<evidence type="ECO:0000313" key="1">
    <source>
        <dbReference type="EMBL" id="MBD8892134.1"/>
    </source>
</evidence>
<dbReference type="InterPro" id="IPR007375">
    <property type="entry name" value="SoxG"/>
</dbReference>
<evidence type="ECO:0000313" key="2">
    <source>
        <dbReference type="Proteomes" id="UP000632063"/>
    </source>
</evidence>
<name>A0ABR9CN94_9HYPH</name>
<keyword evidence="2" id="KW-1185">Reference proteome</keyword>
<proteinExistence type="predicted"/>